<name>A0AAW7Z7W2_9ALTE</name>
<dbReference type="NCBIfam" id="NF038116">
    <property type="entry name" value="Sden1266_dom"/>
    <property type="match status" value="1"/>
</dbReference>
<gene>
    <name evidence="2" type="ORF">AVL57_17135</name>
    <name evidence="3" type="ORF">Q4527_16005</name>
</gene>
<evidence type="ECO:0000313" key="4">
    <source>
        <dbReference type="Proteomes" id="UP000056750"/>
    </source>
</evidence>
<proteinExistence type="predicted"/>
<sequence>MKSPIQPLAKLCLLALLPCSLINTSYAEQTLSSDPVSVESTEYRYGAIYSPTEASTQAAIDATAKTATTSAINDTKNNNVTKADTLGVASLAEKKAKRESLFSSTSKSYAEAQSTVLLSDYWIYDSWVSLDTDIDYDGYYSEFTVEFDADTAYDSALVYGVIYLGRNDRYEAIHVTSEFVLYGEDSSDAFVVESRLLSGFPAADYDVLIELYDAYSEQLVAFSDGYDDADLAYLSLESDNHEYIYEDTVIVVEEHGGSTTIFSLLFIAFTLVVRRVIRH</sequence>
<evidence type="ECO:0000313" key="5">
    <source>
        <dbReference type="Proteomes" id="UP001170717"/>
    </source>
</evidence>
<dbReference type="EMBL" id="CP013926">
    <property type="protein sequence ID" value="AMJ75534.1"/>
    <property type="molecule type" value="Genomic_DNA"/>
</dbReference>
<protein>
    <submittedName>
        <fullName evidence="3">Choice-of-anchor H family protein</fullName>
    </submittedName>
</protein>
<evidence type="ECO:0000313" key="3">
    <source>
        <dbReference type="EMBL" id="MDO6578911.1"/>
    </source>
</evidence>
<feature type="signal peptide" evidence="1">
    <location>
        <begin position="1"/>
        <end position="27"/>
    </location>
</feature>
<dbReference type="Proteomes" id="UP001170717">
    <property type="component" value="Unassembled WGS sequence"/>
</dbReference>
<keyword evidence="4" id="KW-1185">Reference proteome</keyword>
<reference evidence="3" key="2">
    <citation type="submission" date="2023-07" db="EMBL/GenBank/DDBJ databases">
        <title>Genome content predicts the carbon catabolic preferences of heterotrophic bacteria.</title>
        <authorList>
            <person name="Gralka M."/>
        </authorList>
    </citation>
    <scope>NUCLEOTIDE SEQUENCE</scope>
    <source>
        <strain evidence="3">F2M12</strain>
    </source>
</reference>
<keyword evidence="1" id="KW-0732">Signal</keyword>
<evidence type="ECO:0000256" key="1">
    <source>
        <dbReference type="SAM" id="SignalP"/>
    </source>
</evidence>
<dbReference type="KEGG" id="asq:AVL57_17135"/>
<dbReference type="GeneID" id="83259432"/>
<feature type="chain" id="PRO_5043824098" evidence="1">
    <location>
        <begin position="28"/>
        <end position="279"/>
    </location>
</feature>
<dbReference type="AlphaFoldDB" id="A0AAW7Z7W2"/>
<dbReference type="Proteomes" id="UP000056750">
    <property type="component" value="Chromosome"/>
</dbReference>
<dbReference type="EMBL" id="JAUOQI010000013">
    <property type="protein sequence ID" value="MDO6578911.1"/>
    <property type="molecule type" value="Genomic_DNA"/>
</dbReference>
<evidence type="ECO:0000313" key="2">
    <source>
        <dbReference type="EMBL" id="AMJ75534.1"/>
    </source>
</evidence>
<reference evidence="2 4" key="1">
    <citation type="submission" date="2015-12" db="EMBL/GenBank/DDBJ databases">
        <title>Intraspecies pangenome expansion in the marine bacterium Alteromonas.</title>
        <authorList>
            <person name="Lopez-Perez M."/>
            <person name="Rodriguez-Valera F."/>
        </authorList>
    </citation>
    <scope>NUCLEOTIDE SEQUENCE [LARGE SCALE GENOMIC DNA]</scope>
    <source>
        <strain evidence="2 4">LMG 21861</strain>
    </source>
</reference>
<dbReference type="RefSeq" id="WP_057789686.1">
    <property type="nucleotide sequence ID" value="NZ_CAXIBE010000004.1"/>
</dbReference>
<organism evidence="3 5">
    <name type="scientific">Alteromonas stellipolaris</name>
    <dbReference type="NCBI Taxonomy" id="233316"/>
    <lineage>
        <taxon>Bacteria</taxon>
        <taxon>Pseudomonadati</taxon>
        <taxon>Pseudomonadota</taxon>
        <taxon>Gammaproteobacteria</taxon>
        <taxon>Alteromonadales</taxon>
        <taxon>Alteromonadaceae</taxon>
        <taxon>Alteromonas/Salinimonas group</taxon>
        <taxon>Alteromonas</taxon>
    </lineage>
</organism>
<accession>A0AAW7Z7W2</accession>